<dbReference type="EMBL" id="KV427606">
    <property type="protein sequence ID" value="KZT11876.1"/>
    <property type="molecule type" value="Genomic_DNA"/>
</dbReference>
<dbReference type="GO" id="GO:0016787">
    <property type="term" value="F:hydrolase activity"/>
    <property type="evidence" value="ECO:0007669"/>
    <property type="project" value="InterPro"/>
</dbReference>
<dbReference type="Gene3D" id="3.60.21.10">
    <property type="match status" value="1"/>
</dbReference>
<dbReference type="PANTHER" id="PTHR37844:SF2">
    <property type="entry name" value="SER_THR PROTEIN PHOSPHATASE SUPERFAMILY (AFU_ORTHOLOGUE AFUA_1G14840)"/>
    <property type="match status" value="1"/>
</dbReference>
<evidence type="ECO:0000259" key="1">
    <source>
        <dbReference type="Pfam" id="PF00149"/>
    </source>
</evidence>
<dbReference type="OrthoDB" id="550558at2759"/>
<accession>A0A165HL84</accession>
<dbReference type="PANTHER" id="PTHR37844">
    <property type="entry name" value="SER/THR PROTEIN PHOSPHATASE SUPERFAMILY (AFU_ORTHOLOGUE AFUA_1G14840)"/>
    <property type="match status" value="1"/>
</dbReference>
<dbReference type="RefSeq" id="XP_040769524.1">
    <property type="nucleotide sequence ID" value="XM_040905423.1"/>
</dbReference>
<dbReference type="InterPro" id="IPR004843">
    <property type="entry name" value="Calcineurin-like_PHP"/>
</dbReference>
<evidence type="ECO:0000313" key="2">
    <source>
        <dbReference type="EMBL" id="KZT11876.1"/>
    </source>
</evidence>
<dbReference type="AlphaFoldDB" id="A0A165HL84"/>
<feature type="domain" description="Calcineurin-like phosphoesterase" evidence="1">
    <location>
        <begin position="3"/>
        <end position="232"/>
    </location>
</feature>
<dbReference type="InParanoid" id="A0A165HL84"/>
<evidence type="ECO:0000313" key="3">
    <source>
        <dbReference type="Proteomes" id="UP000076871"/>
    </source>
</evidence>
<dbReference type="GeneID" id="63822453"/>
<name>A0A165HL84_9APHY</name>
<reference evidence="2 3" key="1">
    <citation type="journal article" date="2016" name="Mol. Biol. Evol.">
        <title>Comparative Genomics of Early-Diverging Mushroom-Forming Fungi Provides Insights into the Origins of Lignocellulose Decay Capabilities.</title>
        <authorList>
            <person name="Nagy L.G."/>
            <person name="Riley R."/>
            <person name="Tritt A."/>
            <person name="Adam C."/>
            <person name="Daum C."/>
            <person name="Floudas D."/>
            <person name="Sun H."/>
            <person name="Yadav J.S."/>
            <person name="Pangilinan J."/>
            <person name="Larsson K.H."/>
            <person name="Matsuura K."/>
            <person name="Barry K."/>
            <person name="Labutti K."/>
            <person name="Kuo R."/>
            <person name="Ohm R.A."/>
            <person name="Bhattacharya S.S."/>
            <person name="Shirouzu T."/>
            <person name="Yoshinaga Y."/>
            <person name="Martin F.M."/>
            <person name="Grigoriev I.V."/>
            <person name="Hibbett D.S."/>
        </authorList>
    </citation>
    <scope>NUCLEOTIDE SEQUENCE [LARGE SCALE GENOMIC DNA]</scope>
    <source>
        <strain evidence="2 3">93-53</strain>
    </source>
</reference>
<dbReference type="Pfam" id="PF00149">
    <property type="entry name" value="Metallophos"/>
    <property type="match status" value="1"/>
</dbReference>
<proteinExistence type="predicted"/>
<dbReference type="InterPro" id="IPR029052">
    <property type="entry name" value="Metallo-depent_PP-like"/>
</dbReference>
<sequence>MQIQVLSDLHLEVERVGAPRGEEFYTYDIPVCAEHLALLGDIGWTIQDELFDWLKIQLKLFKTVFFLSGNHEPYRSTIAESEARLKAFAAEVKADVSVPGKFVYLNRTRYDVSPTLTILGCTLWTALNPEELDILSWALTDFRRIDGFDPSAFTAQHQGDLAWLNATVQEIASSDPERKIIVFTHHAPTISGTSDPKFEGQPMSSAFSTELTGEVCWNASAMKLWAFGHTHWSCDFERNGIRVYSNQRGYGKGGEGYDPSKVVMIP</sequence>
<gene>
    <name evidence="2" type="ORF">LAESUDRAFT_670011</name>
</gene>
<protein>
    <submittedName>
        <fullName evidence="2">Ser/Thr protein phosphatase protein</fullName>
    </submittedName>
</protein>
<dbReference type="Proteomes" id="UP000076871">
    <property type="component" value="Unassembled WGS sequence"/>
</dbReference>
<dbReference type="SUPFAM" id="SSF56300">
    <property type="entry name" value="Metallo-dependent phosphatases"/>
    <property type="match status" value="1"/>
</dbReference>
<organism evidence="2 3">
    <name type="scientific">Laetiporus sulphureus 93-53</name>
    <dbReference type="NCBI Taxonomy" id="1314785"/>
    <lineage>
        <taxon>Eukaryota</taxon>
        <taxon>Fungi</taxon>
        <taxon>Dikarya</taxon>
        <taxon>Basidiomycota</taxon>
        <taxon>Agaricomycotina</taxon>
        <taxon>Agaricomycetes</taxon>
        <taxon>Polyporales</taxon>
        <taxon>Laetiporus</taxon>
    </lineage>
</organism>
<keyword evidence="3" id="KW-1185">Reference proteome</keyword>